<protein>
    <submittedName>
        <fullName evidence="1">Uncharacterized protein</fullName>
    </submittedName>
</protein>
<dbReference type="AlphaFoldDB" id="A0AAV5TXV6"/>
<evidence type="ECO:0000313" key="1">
    <source>
        <dbReference type="EMBL" id="GMS99373.1"/>
    </source>
</evidence>
<gene>
    <name evidence="1" type="ORF">PENTCL1PPCAC_21548</name>
</gene>
<dbReference type="EMBL" id="BTSX01000005">
    <property type="protein sequence ID" value="GMS99373.1"/>
    <property type="molecule type" value="Genomic_DNA"/>
</dbReference>
<dbReference type="Proteomes" id="UP001432027">
    <property type="component" value="Unassembled WGS sequence"/>
</dbReference>
<feature type="non-terminal residue" evidence="1">
    <location>
        <position position="226"/>
    </location>
</feature>
<sequence length="226" mass="24919">MNIFPAGKFSYDVYDGINMKGVTINPNVITTVMCAFPFTVLAQKSGAENGVTARLTGFENVRNDNVDQCPLAFISPTQYPFGGFTLTVAGPIISLLFNERNPVQVDAIRDFSMNTIAPLFDLSAQGFITSGGYNRCRKPNAGKIANDESFNNTHSGGIQSFRTVYLETSPTYTIDSILNEYNVTIDVDPNLDENHKLTINDRQNKHIETLVNLSAEIIQKSKIQGH</sequence>
<name>A0AAV5TXV6_9BILA</name>
<proteinExistence type="predicted"/>
<accession>A0AAV5TXV6</accession>
<evidence type="ECO:0000313" key="2">
    <source>
        <dbReference type="Proteomes" id="UP001432027"/>
    </source>
</evidence>
<comment type="caution">
    <text evidence="1">The sequence shown here is derived from an EMBL/GenBank/DDBJ whole genome shotgun (WGS) entry which is preliminary data.</text>
</comment>
<reference evidence="1" key="1">
    <citation type="submission" date="2023-10" db="EMBL/GenBank/DDBJ databases">
        <title>Genome assembly of Pristionchus species.</title>
        <authorList>
            <person name="Yoshida K."/>
            <person name="Sommer R.J."/>
        </authorList>
    </citation>
    <scope>NUCLEOTIDE SEQUENCE</scope>
    <source>
        <strain evidence="1">RS0144</strain>
    </source>
</reference>
<organism evidence="1 2">
    <name type="scientific">Pristionchus entomophagus</name>
    <dbReference type="NCBI Taxonomy" id="358040"/>
    <lineage>
        <taxon>Eukaryota</taxon>
        <taxon>Metazoa</taxon>
        <taxon>Ecdysozoa</taxon>
        <taxon>Nematoda</taxon>
        <taxon>Chromadorea</taxon>
        <taxon>Rhabditida</taxon>
        <taxon>Rhabditina</taxon>
        <taxon>Diplogasteromorpha</taxon>
        <taxon>Diplogasteroidea</taxon>
        <taxon>Neodiplogasteridae</taxon>
        <taxon>Pristionchus</taxon>
    </lineage>
</organism>
<keyword evidence="2" id="KW-1185">Reference proteome</keyword>